<protein>
    <submittedName>
        <fullName evidence="4">Uncharacterized protein</fullName>
    </submittedName>
</protein>
<accession>A0A8H4BRJ8</accession>
<keyword evidence="3" id="KW-1133">Transmembrane helix</keyword>
<evidence type="ECO:0000256" key="2">
    <source>
        <dbReference type="SAM" id="MobiDB-lite"/>
    </source>
</evidence>
<keyword evidence="3" id="KW-0472">Membrane</keyword>
<feature type="coiled-coil region" evidence="1">
    <location>
        <begin position="344"/>
        <end position="371"/>
    </location>
</feature>
<organism evidence="4 5">
    <name type="scientific">Mucor circinelloides f. lusitanicus</name>
    <name type="common">Mucor racemosus var. lusitanicus</name>
    <dbReference type="NCBI Taxonomy" id="29924"/>
    <lineage>
        <taxon>Eukaryota</taxon>
        <taxon>Fungi</taxon>
        <taxon>Fungi incertae sedis</taxon>
        <taxon>Mucoromycota</taxon>
        <taxon>Mucoromycotina</taxon>
        <taxon>Mucoromycetes</taxon>
        <taxon>Mucorales</taxon>
        <taxon>Mucorineae</taxon>
        <taxon>Mucoraceae</taxon>
        <taxon>Mucor</taxon>
    </lineage>
</organism>
<dbReference type="AlphaFoldDB" id="A0A8H4BRJ8"/>
<feature type="region of interest" description="Disordered" evidence="2">
    <location>
        <begin position="287"/>
        <end position="315"/>
    </location>
</feature>
<evidence type="ECO:0000256" key="1">
    <source>
        <dbReference type="SAM" id="Coils"/>
    </source>
</evidence>
<evidence type="ECO:0000256" key="3">
    <source>
        <dbReference type="SAM" id="Phobius"/>
    </source>
</evidence>
<comment type="caution">
    <text evidence="4">The sequence shown here is derived from an EMBL/GenBank/DDBJ whole genome shotgun (WGS) entry which is preliminary data.</text>
</comment>
<evidence type="ECO:0000313" key="4">
    <source>
        <dbReference type="EMBL" id="KAF1807284.1"/>
    </source>
</evidence>
<keyword evidence="3" id="KW-0812">Transmembrane</keyword>
<reference evidence="4 5" key="1">
    <citation type="submission" date="2019-09" db="EMBL/GenBank/DDBJ databases">
        <authorList>
            <consortium name="DOE Joint Genome Institute"/>
            <person name="Mondo S.J."/>
            <person name="Navarro-Mendoza M.I."/>
            <person name="Perez-Arques C."/>
            <person name="Panchal S."/>
            <person name="Nicolas F.E."/>
            <person name="Ganguly P."/>
            <person name="Pangilinan J."/>
            <person name="Grigoriev I."/>
            <person name="Heitman J."/>
            <person name="Sanya K."/>
            <person name="Garre V."/>
        </authorList>
    </citation>
    <scope>NUCLEOTIDE SEQUENCE [LARGE SCALE GENOMIC DNA]</scope>
    <source>
        <strain evidence="4 5">MU402</strain>
    </source>
</reference>
<feature type="transmembrane region" description="Helical" evidence="3">
    <location>
        <begin position="445"/>
        <end position="469"/>
    </location>
</feature>
<feature type="region of interest" description="Disordered" evidence="2">
    <location>
        <begin position="166"/>
        <end position="205"/>
    </location>
</feature>
<evidence type="ECO:0000313" key="5">
    <source>
        <dbReference type="Proteomes" id="UP000469890"/>
    </source>
</evidence>
<proteinExistence type="predicted"/>
<name>A0A8H4BRJ8_MUCCL</name>
<feature type="compositionally biased region" description="Low complexity" evidence="2">
    <location>
        <begin position="170"/>
        <end position="191"/>
    </location>
</feature>
<gene>
    <name evidence="4" type="ORF">FB192DRAFT_1020112</name>
</gene>
<keyword evidence="1" id="KW-0175">Coiled coil</keyword>
<feature type="compositionally biased region" description="Acidic residues" evidence="2">
    <location>
        <begin position="290"/>
        <end position="300"/>
    </location>
</feature>
<dbReference type="EMBL" id="JAAECE010000001">
    <property type="protein sequence ID" value="KAF1807284.1"/>
    <property type="molecule type" value="Genomic_DNA"/>
</dbReference>
<dbReference type="Proteomes" id="UP000469890">
    <property type="component" value="Unassembled WGS sequence"/>
</dbReference>
<sequence>MNPMYVDPYIRISHNRHWLTNNAKKKNKHNKSQATASPALIKKKSRHLQHEYKFNPEVIDTFCFHWPDMHSYVLVRVLESTIAILPVRSRLAFLYFHHAPLPTHPSPQDLRKALRPVAAAHGSSRRIHDMFKSWKHTLAIDEEKLGEVEEEDDDGDVNAEHEEDLFANKSDSNSSSDDNNNTNTNNTSSSTFNKVTETPPSTPKVHANVTLSDVLSYERNLRNGWIHASCTVTDDENMFDNNVILTTRHTELKLTARCFSEKMMFMNLVKLQHTILRSLTLDAETPSLDANEDSDIDDDDNSAHPTTRRSSSKSNATTIGALEISNNVVVESLQRETEQKLYNIQQLICRINTAKQDISDYTRQLLELDQSLDSTMDTTLNIQFGPLKRVLDYVNHQLADSITQYHADRSRIAQLQERVSVHTAFLKGASQRYEQIKKRVRSHAWYPWLYTGLAGLVLLISIIAAYYFYYIN</sequence>